<name>A0ACC2SXX9_9FUNG</name>
<evidence type="ECO:0000313" key="2">
    <source>
        <dbReference type="Proteomes" id="UP001165960"/>
    </source>
</evidence>
<dbReference type="Proteomes" id="UP001165960">
    <property type="component" value="Unassembled WGS sequence"/>
</dbReference>
<organism evidence="1 2">
    <name type="scientific">Entomophthora muscae</name>
    <dbReference type="NCBI Taxonomy" id="34485"/>
    <lineage>
        <taxon>Eukaryota</taxon>
        <taxon>Fungi</taxon>
        <taxon>Fungi incertae sedis</taxon>
        <taxon>Zoopagomycota</taxon>
        <taxon>Entomophthoromycotina</taxon>
        <taxon>Entomophthoromycetes</taxon>
        <taxon>Entomophthorales</taxon>
        <taxon>Entomophthoraceae</taxon>
        <taxon>Entomophthora</taxon>
    </lineage>
</organism>
<gene>
    <name evidence="1" type="ORF">DSO57_1002623</name>
</gene>
<keyword evidence="2" id="KW-1185">Reference proteome</keyword>
<evidence type="ECO:0000313" key="1">
    <source>
        <dbReference type="EMBL" id="KAJ9067137.1"/>
    </source>
</evidence>
<protein>
    <submittedName>
        <fullName evidence="1">Uncharacterized protein</fullName>
    </submittedName>
</protein>
<reference evidence="1" key="1">
    <citation type="submission" date="2022-04" db="EMBL/GenBank/DDBJ databases">
        <title>Genome of the entomopathogenic fungus Entomophthora muscae.</title>
        <authorList>
            <person name="Elya C."/>
            <person name="Lovett B.R."/>
            <person name="Lee E."/>
            <person name="Macias A.M."/>
            <person name="Hajek A.E."/>
            <person name="De Bivort B.L."/>
            <person name="Kasson M.T."/>
            <person name="De Fine Licht H.H."/>
            <person name="Stajich J.E."/>
        </authorList>
    </citation>
    <scope>NUCLEOTIDE SEQUENCE</scope>
    <source>
        <strain evidence="1">Berkeley</strain>
    </source>
</reference>
<comment type="caution">
    <text evidence="1">The sequence shown here is derived from an EMBL/GenBank/DDBJ whole genome shotgun (WGS) entry which is preliminary data.</text>
</comment>
<accession>A0ACC2SXX9</accession>
<dbReference type="EMBL" id="QTSX02004266">
    <property type="protein sequence ID" value="KAJ9067137.1"/>
    <property type="molecule type" value="Genomic_DNA"/>
</dbReference>
<sequence>MDDDILQEVSVPSLGVSSSVGSSHPPEIRPRQWYGAAIKILRDLSYLPSTTCFSL</sequence>
<proteinExistence type="predicted"/>